<reference evidence="1 2" key="1">
    <citation type="submission" date="2007-01" db="EMBL/GenBank/DDBJ databases">
        <title>Draft genome sequence of Collinsella aerofaciens (ATCC 25986).</title>
        <authorList>
            <person name="Sudarsanam P."/>
            <person name="Ley R."/>
            <person name="Guruge J."/>
            <person name="Turnbaugh P.J."/>
            <person name="Mahowald M."/>
            <person name="Liep D."/>
            <person name="Gordon J."/>
        </authorList>
    </citation>
    <scope>NUCLEOTIDE SEQUENCE [LARGE SCALE GENOMIC DNA]</scope>
    <source>
        <strain evidence="2">ATCC 25986 / DSM 3979 / JCM 10188 / KCTC 3647 / NCTC 11838 / VPI 1003</strain>
    </source>
</reference>
<gene>
    <name evidence="1" type="ORF">COLAER_01123</name>
</gene>
<dbReference type="EMBL" id="AAVN02000003">
    <property type="protein sequence ID" value="EBA39968.1"/>
    <property type="molecule type" value="Genomic_DNA"/>
</dbReference>
<protein>
    <submittedName>
        <fullName evidence="1">Uncharacterized protein</fullName>
    </submittedName>
</protein>
<dbReference type="Proteomes" id="UP000002979">
    <property type="component" value="Unassembled WGS sequence"/>
</dbReference>
<organism evidence="1 2">
    <name type="scientific">Collinsella aerofaciens (strain ATCC 25986 / DSM 3979 / JCM 10188 / KCTC 3647 / NCTC 11838 / VPI 1003)</name>
    <dbReference type="NCBI Taxonomy" id="411903"/>
    <lineage>
        <taxon>Bacteria</taxon>
        <taxon>Bacillati</taxon>
        <taxon>Actinomycetota</taxon>
        <taxon>Coriobacteriia</taxon>
        <taxon>Coriobacteriales</taxon>
        <taxon>Coriobacteriaceae</taxon>
        <taxon>Collinsella</taxon>
    </lineage>
</organism>
<comment type="caution">
    <text evidence="1">The sequence shown here is derived from an EMBL/GenBank/DDBJ whole genome shotgun (WGS) entry which is preliminary data.</text>
</comment>
<evidence type="ECO:0000313" key="2">
    <source>
        <dbReference type="Proteomes" id="UP000002979"/>
    </source>
</evidence>
<evidence type="ECO:0000313" key="1">
    <source>
        <dbReference type="EMBL" id="EBA39968.1"/>
    </source>
</evidence>
<reference evidence="1 2" key="2">
    <citation type="submission" date="2007-04" db="EMBL/GenBank/DDBJ databases">
        <authorList>
            <person name="Fulton L."/>
            <person name="Clifton S."/>
            <person name="Fulton B."/>
            <person name="Xu J."/>
            <person name="Minx P."/>
            <person name="Mardis E.R."/>
            <person name="Wilson R.K."/>
        </authorList>
    </citation>
    <scope>NUCLEOTIDE SEQUENCE [LARGE SCALE GENOMIC DNA]</scope>
    <source>
        <strain evidence="2">ATCC 25986 / DSM 3979 / JCM 10188 / KCTC 3647 / NCTC 11838 / VPI 1003</strain>
    </source>
</reference>
<accession>A4E9M3</accession>
<name>A4E9M3_COLAA</name>
<proteinExistence type="predicted"/>
<dbReference type="AlphaFoldDB" id="A4E9M3"/>
<sequence>MLRMLLECLGKFDKRREERDQSNQELYEL</sequence>